<proteinExistence type="predicted"/>
<evidence type="ECO:0000313" key="1">
    <source>
        <dbReference type="EMBL" id="KAK3580935.1"/>
    </source>
</evidence>
<gene>
    <name evidence="1" type="ORF">CHS0354_008231</name>
</gene>
<evidence type="ECO:0000313" key="2">
    <source>
        <dbReference type="Proteomes" id="UP001195483"/>
    </source>
</evidence>
<reference evidence="1" key="2">
    <citation type="journal article" date="2021" name="Genome Biol. Evol.">
        <title>Developing a high-quality reference genome for a parasitic bivalve with doubly uniparental inheritance (Bivalvia: Unionida).</title>
        <authorList>
            <person name="Smith C.H."/>
        </authorList>
    </citation>
    <scope>NUCLEOTIDE SEQUENCE</scope>
    <source>
        <strain evidence="1">CHS0354</strain>
        <tissue evidence="1">Mantle</tissue>
    </source>
</reference>
<keyword evidence="2" id="KW-1185">Reference proteome</keyword>
<dbReference type="Proteomes" id="UP001195483">
    <property type="component" value="Unassembled WGS sequence"/>
</dbReference>
<comment type="caution">
    <text evidence="1">The sequence shown here is derived from an EMBL/GenBank/DDBJ whole genome shotgun (WGS) entry which is preliminary data.</text>
</comment>
<organism evidence="1 2">
    <name type="scientific">Potamilus streckersoni</name>
    <dbReference type="NCBI Taxonomy" id="2493646"/>
    <lineage>
        <taxon>Eukaryota</taxon>
        <taxon>Metazoa</taxon>
        <taxon>Spiralia</taxon>
        <taxon>Lophotrochozoa</taxon>
        <taxon>Mollusca</taxon>
        <taxon>Bivalvia</taxon>
        <taxon>Autobranchia</taxon>
        <taxon>Heteroconchia</taxon>
        <taxon>Palaeoheterodonta</taxon>
        <taxon>Unionida</taxon>
        <taxon>Unionoidea</taxon>
        <taxon>Unionidae</taxon>
        <taxon>Ambleminae</taxon>
        <taxon>Lampsilini</taxon>
        <taxon>Potamilus</taxon>
    </lineage>
</organism>
<dbReference type="AlphaFoldDB" id="A0AAE0VLC2"/>
<reference evidence="1" key="3">
    <citation type="submission" date="2023-05" db="EMBL/GenBank/DDBJ databases">
        <authorList>
            <person name="Smith C.H."/>
        </authorList>
    </citation>
    <scope>NUCLEOTIDE SEQUENCE</scope>
    <source>
        <strain evidence="1">CHS0354</strain>
        <tissue evidence="1">Mantle</tissue>
    </source>
</reference>
<sequence length="214" mass="25052">MHNLLVLKFALTLVKDKILEEESFSSIAKDPYARYKFNVIIKNEVPKDLENRKMEKSLTEDMKRLWLEKDQLGEPSEHLTYADDIGLFYVDIKERKDRQNEPDKDWTDSGIEVNKSYKERVNRRKLRKIVATITSKGNQASRALEYNLQSKQLKPKTTCKKMMLVARTRMMSGQSASARERRGRLKETIKTIEKALKLYDLTWNAIDVKAADHQ</sequence>
<dbReference type="EMBL" id="JAEAOA010000548">
    <property type="protein sequence ID" value="KAK3580935.1"/>
    <property type="molecule type" value="Genomic_DNA"/>
</dbReference>
<protein>
    <submittedName>
        <fullName evidence="1">Uncharacterized protein</fullName>
    </submittedName>
</protein>
<reference evidence="1" key="1">
    <citation type="journal article" date="2021" name="Genome Biol. Evol.">
        <title>A High-Quality Reference Genome for a Parasitic Bivalve with Doubly Uniparental Inheritance (Bivalvia: Unionida).</title>
        <authorList>
            <person name="Smith C.H."/>
        </authorList>
    </citation>
    <scope>NUCLEOTIDE SEQUENCE</scope>
    <source>
        <strain evidence="1">CHS0354</strain>
    </source>
</reference>
<accession>A0AAE0VLC2</accession>
<name>A0AAE0VLC2_9BIVA</name>